<feature type="compositionally biased region" description="Basic and acidic residues" evidence="1">
    <location>
        <begin position="173"/>
        <end position="203"/>
    </location>
</feature>
<feature type="domain" description="J" evidence="2">
    <location>
        <begin position="38"/>
        <end position="101"/>
    </location>
</feature>
<feature type="region of interest" description="Disordered" evidence="1">
    <location>
        <begin position="173"/>
        <end position="237"/>
    </location>
</feature>
<accession>A0AAD5TQW2</accession>
<reference evidence="3" key="1">
    <citation type="submission" date="2020-05" db="EMBL/GenBank/DDBJ databases">
        <title>Phylogenomic resolution of chytrid fungi.</title>
        <authorList>
            <person name="Stajich J.E."/>
            <person name="Amses K."/>
            <person name="Simmons R."/>
            <person name="Seto K."/>
            <person name="Myers J."/>
            <person name="Bonds A."/>
            <person name="Quandt C.A."/>
            <person name="Barry K."/>
            <person name="Liu P."/>
            <person name="Grigoriev I."/>
            <person name="Longcore J.E."/>
            <person name="James T.Y."/>
        </authorList>
    </citation>
    <scope>NUCLEOTIDE SEQUENCE</scope>
    <source>
        <strain evidence="3">JEL0379</strain>
    </source>
</reference>
<evidence type="ECO:0000313" key="3">
    <source>
        <dbReference type="EMBL" id="KAJ3184562.1"/>
    </source>
</evidence>
<dbReference type="Gene3D" id="1.10.287.110">
    <property type="entry name" value="DnaJ domain"/>
    <property type="match status" value="1"/>
</dbReference>
<dbReference type="EMBL" id="JADGJQ010000003">
    <property type="protein sequence ID" value="KAJ3184562.1"/>
    <property type="molecule type" value="Genomic_DNA"/>
</dbReference>
<organism evidence="3 4">
    <name type="scientific">Geranomyces variabilis</name>
    <dbReference type="NCBI Taxonomy" id="109894"/>
    <lineage>
        <taxon>Eukaryota</taxon>
        <taxon>Fungi</taxon>
        <taxon>Fungi incertae sedis</taxon>
        <taxon>Chytridiomycota</taxon>
        <taxon>Chytridiomycota incertae sedis</taxon>
        <taxon>Chytridiomycetes</taxon>
        <taxon>Spizellomycetales</taxon>
        <taxon>Powellomycetaceae</taxon>
        <taxon>Geranomyces</taxon>
    </lineage>
</organism>
<evidence type="ECO:0000259" key="2">
    <source>
        <dbReference type="SMART" id="SM00271"/>
    </source>
</evidence>
<dbReference type="Pfam" id="PF00226">
    <property type="entry name" value="DnaJ"/>
    <property type="match status" value="1"/>
</dbReference>
<dbReference type="PANTHER" id="PTHR46620">
    <property type="entry name" value="J DOMAIN-CONTAINING PROTEIN SPF31"/>
    <property type="match status" value="1"/>
</dbReference>
<dbReference type="SUPFAM" id="SSF46565">
    <property type="entry name" value="Chaperone J-domain"/>
    <property type="match status" value="1"/>
</dbReference>
<dbReference type="CDD" id="cd06257">
    <property type="entry name" value="DnaJ"/>
    <property type="match status" value="1"/>
</dbReference>
<dbReference type="InterPro" id="IPR001623">
    <property type="entry name" value="DnaJ_domain"/>
</dbReference>
<feature type="compositionally biased region" description="Basic residues" evidence="1">
    <location>
        <begin position="208"/>
        <end position="218"/>
    </location>
</feature>
<dbReference type="Proteomes" id="UP001212152">
    <property type="component" value="Unassembled WGS sequence"/>
</dbReference>
<keyword evidence="4" id="KW-1185">Reference proteome</keyword>
<dbReference type="SMART" id="SM00271">
    <property type="entry name" value="DnaJ"/>
    <property type="match status" value="1"/>
</dbReference>
<name>A0AAD5TQW2_9FUNG</name>
<proteinExistence type="predicted"/>
<comment type="caution">
    <text evidence="3">The sequence shown here is derived from an EMBL/GenBank/DDBJ whole genome shotgun (WGS) entry which is preliminary data.</text>
</comment>
<dbReference type="PANTHER" id="PTHR46620:SF1">
    <property type="entry name" value="J DOMAIN-CONTAINING PROTEIN SPF31"/>
    <property type="match status" value="1"/>
</dbReference>
<gene>
    <name evidence="3" type="ORF">HDU87_003963</name>
</gene>
<dbReference type="AlphaFoldDB" id="A0AAD5TQW2"/>
<evidence type="ECO:0000313" key="4">
    <source>
        <dbReference type="Proteomes" id="UP001212152"/>
    </source>
</evidence>
<evidence type="ECO:0000256" key="1">
    <source>
        <dbReference type="SAM" id="MobiDB-lite"/>
    </source>
</evidence>
<dbReference type="InterPro" id="IPR036869">
    <property type="entry name" value="J_dom_sf"/>
</dbReference>
<sequence length="237" mass="27699">MAKDEDDFDVDTYLRLEATSFNQDKEVERILRMQGITRNPLEILDHPPSVYLTLKIEERAIKLAFRKKSLLLHPDKCKHPRAQDSFEILKKAETEVMDKTKHPGLLGFVRDARDTVLRKRNISLAAAEEDNPKYPALLADAALIEEIKLEARKMFTEDTTRLQLRMKNEFDRRATEAEEKLTERKRKAEHDKAWEETREERVGSWRNFVKKGGKKKAKKSVDEMTLPGMPKPKPPRY</sequence>
<protein>
    <recommendedName>
        <fullName evidence="2">J domain-containing protein</fullName>
    </recommendedName>
</protein>